<evidence type="ECO:0000313" key="3">
    <source>
        <dbReference type="Proteomes" id="UP000056905"/>
    </source>
</evidence>
<protein>
    <submittedName>
        <fullName evidence="2">Uncharacterized protein</fullName>
    </submittedName>
</protein>
<name>A0A0P0P4T3_9CAUL</name>
<feature type="chain" id="PRO_5006052806" evidence="1">
    <location>
        <begin position="25"/>
        <end position="78"/>
    </location>
</feature>
<dbReference type="EMBL" id="CP013003">
    <property type="protein sequence ID" value="ALL15420.1"/>
    <property type="molecule type" value="Genomic_DNA"/>
</dbReference>
<keyword evidence="3" id="KW-1185">Reference proteome</keyword>
<dbReference type="KEGG" id="chq:AQ619_18190"/>
<feature type="signal peptide" evidence="1">
    <location>
        <begin position="1"/>
        <end position="24"/>
    </location>
</feature>
<sequence>MILRHALLGALAAGLTFGASAVLAATFPTCSHLRTGAPPSNPKDVFRTAVRICDMPAYCGMMPRKAGAAEPATASPQG</sequence>
<organism evidence="2 3">
    <name type="scientific">Caulobacter henricii</name>
    <dbReference type="NCBI Taxonomy" id="69395"/>
    <lineage>
        <taxon>Bacteria</taxon>
        <taxon>Pseudomonadati</taxon>
        <taxon>Pseudomonadota</taxon>
        <taxon>Alphaproteobacteria</taxon>
        <taxon>Caulobacterales</taxon>
        <taxon>Caulobacteraceae</taxon>
        <taxon>Caulobacter</taxon>
    </lineage>
</organism>
<evidence type="ECO:0000313" key="2">
    <source>
        <dbReference type="EMBL" id="ALL15420.1"/>
    </source>
</evidence>
<proteinExistence type="predicted"/>
<dbReference type="OrthoDB" id="7193478at2"/>
<dbReference type="RefSeq" id="WP_062151898.1">
    <property type="nucleotide sequence ID" value="NZ_CP013003.1"/>
</dbReference>
<dbReference type="Proteomes" id="UP000056905">
    <property type="component" value="Plasmid pCB4"/>
</dbReference>
<geneLocation type="plasmid" evidence="3">
    <name>CB4 Plasmid</name>
</geneLocation>
<accession>A0A0P0P4T3</accession>
<gene>
    <name evidence="2" type="ORF">AQ619_18190</name>
</gene>
<keyword evidence="2" id="KW-0614">Plasmid</keyword>
<keyword evidence="1" id="KW-0732">Signal</keyword>
<evidence type="ECO:0000256" key="1">
    <source>
        <dbReference type="SAM" id="SignalP"/>
    </source>
</evidence>
<dbReference type="AlphaFoldDB" id="A0A0P0P4T3"/>
<reference evidence="2 3" key="1">
    <citation type="submission" date="2015-10" db="EMBL/GenBank/DDBJ databases">
        <title>Conservation of the essential genome among Caulobacter and Brevundimonas species.</title>
        <authorList>
            <person name="Scott D."/>
            <person name="Ely B."/>
        </authorList>
    </citation>
    <scope>NUCLEOTIDE SEQUENCE [LARGE SCALE GENOMIC DNA]</scope>
    <source>
        <strain evidence="2 3">CB4</strain>
        <plasmid evidence="3">CB4 Plasmid</plasmid>
    </source>
</reference>